<dbReference type="EMBL" id="CP013690">
    <property type="protein sequence ID" value="ALU26212.1"/>
    <property type="molecule type" value="Genomic_DNA"/>
</dbReference>
<accession>A0A0S7EIS5</accession>
<dbReference type="Proteomes" id="UP000069030">
    <property type="component" value="Chromosome"/>
</dbReference>
<dbReference type="Gene3D" id="2.40.160.60">
    <property type="entry name" value="Outer membrane protein transport protein (OMPP1/FadL/TodX)"/>
    <property type="match status" value="1"/>
</dbReference>
<name>A0A0S7EIS5_9FLAO</name>
<dbReference type="KEGG" id="mod:AS202_08650"/>
<dbReference type="SUPFAM" id="SSF56935">
    <property type="entry name" value="Porins"/>
    <property type="match status" value="1"/>
</dbReference>
<gene>
    <name evidence="1" type="ORF">AS202_08650</name>
</gene>
<dbReference type="eggNOG" id="COG2067">
    <property type="taxonomic scope" value="Bacteria"/>
</dbReference>
<proteinExistence type="predicted"/>
<dbReference type="AlphaFoldDB" id="A0A0S7EIS5"/>
<sequence length="421" mass="47120">MIKKIFFSLSLLCGTAALAQQGNASPYSYYGVGNINYNGTNEYKAMGGTNVYADSIHINLKNPASFGKLKLTTFSLGATGTSYNFKTDAGSENANRQTIDYVAVGLPIAKKFGVVFGLLPYSNVGYKINGERTNPQGQKINSRYEGDGGVNRVFLGTGYEINKNFAVGVDAGYHFGHTNNDLYENITDIGDGTSLQNITRELRRLDYKGFSFNFSAQYTGKFKGYDWQANVTYSPETKWTNDNLTKLQVLKGNQIADQKTVIDDSRKITNPQALSMGLGFGKEFKWFIGGQYTFTQTSKLTDSWNKTNISNFENSNRFSLGGFYIPKYNSFSSYLDRVVYRAGFRYENTGLILHDKAINDMAVNLGVGLPIGERRKFTNLNIGFEYGSRGTKNNGLVKENYFSVYVGFSLNDLWFQKRRFD</sequence>
<evidence type="ECO:0000313" key="1">
    <source>
        <dbReference type="EMBL" id="ALU26212.1"/>
    </source>
</evidence>
<dbReference type="RefSeq" id="WP_006257274.1">
    <property type="nucleotide sequence ID" value="NZ_BCMQ01000013.1"/>
</dbReference>
<dbReference type="GeneID" id="66974868"/>
<organism evidence="1 2">
    <name type="scientific">Myroides odoratimimus</name>
    <dbReference type="NCBI Taxonomy" id="76832"/>
    <lineage>
        <taxon>Bacteria</taxon>
        <taxon>Pseudomonadati</taxon>
        <taxon>Bacteroidota</taxon>
        <taxon>Flavobacteriia</taxon>
        <taxon>Flavobacteriales</taxon>
        <taxon>Flavobacteriaceae</taxon>
        <taxon>Myroides</taxon>
    </lineage>
</organism>
<evidence type="ECO:0000313" key="2">
    <source>
        <dbReference type="Proteomes" id="UP000069030"/>
    </source>
</evidence>
<reference evidence="1 2" key="1">
    <citation type="journal article" date="2016" name="J. Zhejiang Univ. Sci. B">
        <title>Antibiotic resistance mechanisms of Myroides sp.</title>
        <authorList>
            <person name="Hu S."/>
            <person name="Yuan S."/>
            <person name="Qu H."/>
            <person name="Jiang T."/>
            <person name="Zhou Y."/>
            <person name="Wang M."/>
            <person name="Ming D."/>
        </authorList>
    </citation>
    <scope>NUCLEOTIDE SEQUENCE [LARGE SCALE GENOMIC DNA]</scope>
    <source>
        <strain evidence="1 2">PR63039</strain>
    </source>
</reference>
<protein>
    <submittedName>
        <fullName evidence="1">Uncharacterized protein</fullName>
    </submittedName>
</protein>